<dbReference type="CDD" id="cd05151">
    <property type="entry name" value="ChoK-like"/>
    <property type="match status" value="1"/>
</dbReference>
<evidence type="ECO:0000313" key="2">
    <source>
        <dbReference type="EMBL" id="AWY01891.1"/>
    </source>
</evidence>
<feature type="domain" description="Aminoglycoside phosphotransferase" evidence="1">
    <location>
        <begin position="23"/>
        <end position="237"/>
    </location>
</feature>
<gene>
    <name evidence="2" type="ORF">A8139_19430</name>
</gene>
<dbReference type="PANTHER" id="PTHR40086">
    <property type="entry name" value="PHOSPHOTRANSFERASE YTMP-RELATED"/>
    <property type="match status" value="1"/>
</dbReference>
<evidence type="ECO:0000259" key="1">
    <source>
        <dbReference type="Pfam" id="PF01636"/>
    </source>
</evidence>
<sequence>MTNLTAYFDKMAGILPEFNKIEVTLFEEGFSNKVYRLDWNKSPRIVLRLPDLDEVAFRIDRQSEMAVLLAAANADISPPMLWHDELGAFASEFVIQPSLDWAVEHSKSNIERIAKALAQAHTLPEVNHPFCIYNLIAHYLKSIESYAPISMEIQAEQGYLQTLLFKLPRVEPSPCRVVCHNDLNPKNILMDDQTIWLIDWEYTGMGDPLFDLAVLSRSHNLTQIQQVHLIASYDDALDIEVTLNKIAQYSLAYSLREMAWLLLKHVVTTEDTLSLEYYYEFKATPTLNPFIALDDNAAKERS</sequence>
<dbReference type="Gene3D" id="3.30.200.20">
    <property type="entry name" value="Phosphorylase Kinase, domain 1"/>
    <property type="match status" value="1"/>
</dbReference>
<accession>A0A2Z4PWD7</accession>
<name>A0A2Z4PWD7_9GAMM</name>
<dbReference type="EMBL" id="CP016181">
    <property type="protein sequence ID" value="AWY01891.1"/>
    <property type="molecule type" value="Genomic_DNA"/>
</dbReference>
<proteinExistence type="predicted"/>
<dbReference type="InterPro" id="IPR052077">
    <property type="entry name" value="CcrZ_PhaseVar_Mediator"/>
</dbReference>
<dbReference type="RefSeq" id="WP_162690195.1">
    <property type="nucleotide sequence ID" value="NZ_CP016181.1"/>
</dbReference>
<dbReference type="Gene3D" id="3.90.1200.10">
    <property type="match status" value="1"/>
</dbReference>
<dbReference type="Proteomes" id="UP000249898">
    <property type="component" value="Chromosome"/>
</dbReference>
<reference evidence="2 3" key="1">
    <citation type="submission" date="2016-06" db="EMBL/GenBank/DDBJ databases">
        <title>The sequenced genome of the ice-adhering bacterium Marinomonas primoryensis, from Antarctica.</title>
        <authorList>
            <person name="Graham L."/>
            <person name="Vance T.D.R."/>
            <person name="Davies P.L."/>
        </authorList>
    </citation>
    <scope>NUCLEOTIDE SEQUENCE [LARGE SCALE GENOMIC DNA]</scope>
    <source>
        <strain evidence="2 3">AceL</strain>
    </source>
</reference>
<dbReference type="AlphaFoldDB" id="A0A2Z4PWD7"/>
<protein>
    <recommendedName>
        <fullName evidence="1">Aminoglycoside phosphotransferase domain-containing protein</fullName>
    </recommendedName>
</protein>
<dbReference type="SUPFAM" id="SSF56112">
    <property type="entry name" value="Protein kinase-like (PK-like)"/>
    <property type="match status" value="1"/>
</dbReference>
<dbReference type="Pfam" id="PF01636">
    <property type="entry name" value="APH"/>
    <property type="match status" value="1"/>
</dbReference>
<organism evidence="2 3">
    <name type="scientific">Marinomonas primoryensis</name>
    <dbReference type="NCBI Taxonomy" id="178399"/>
    <lineage>
        <taxon>Bacteria</taxon>
        <taxon>Pseudomonadati</taxon>
        <taxon>Pseudomonadota</taxon>
        <taxon>Gammaproteobacteria</taxon>
        <taxon>Oceanospirillales</taxon>
        <taxon>Oceanospirillaceae</taxon>
        <taxon>Marinomonas</taxon>
    </lineage>
</organism>
<evidence type="ECO:0000313" key="3">
    <source>
        <dbReference type="Proteomes" id="UP000249898"/>
    </source>
</evidence>
<dbReference type="PANTHER" id="PTHR40086:SF1">
    <property type="entry name" value="CELL CYCLE REGULATOR CCRZ"/>
    <property type="match status" value="1"/>
</dbReference>
<dbReference type="InterPro" id="IPR011009">
    <property type="entry name" value="Kinase-like_dom_sf"/>
</dbReference>
<dbReference type="InterPro" id="IPR002575">
    <property type="entry name" value="Aminoglycoside_PTrfase"/>
</dbReference>